<protein>
    <submittedName>
        <fullName evidence="1">Uncharacterized protein</fullName>
    </submittedName>
</protein>
<evidence type="ECO:0000313" key="1">
    <source>
        <dbReference type="EMBL" id="ABV93377.1"/>
    </source>
</evidence>
<reference evidence="2" key="1">
    <citation type="journal article" date="2010" name="ISME J.">
        <title>The complete genome sequence of the algal symbiont Dinoroseobacter shibae: a hitchhiker's guide to life in the sea.</title>
        <authorList>
            <person name="Wagner-Dobler I."/>
            <person name="Ballhausen B."/>
            <person name="Berger M."/>
            <person name="Brinkhoff T."/>
            <person name="Buchholz I."/>
            <person name="Bunk B."/>
            <person name="Cypionka H."/>
            <person name="Daniel R."/>
            <person name="Drepper T."/>
            <person name="Gerdts G."/>
            <person name="Hahnke S."/>
            <person name="Han C."/>
            <person name="Jahn D."/>
            <person name="Kalhoefer D."/>
            <person name="Kiss H."/>
            <person name="Klenk H.P."/>
            <person name="Kyrpides N."/>
            <person name="Liebl W."/>
            <person name="Liesegang H."/>
            <person name="Meincke L."/>
            <person name="Pati A."/>
            <person name="Petersen J."/>
            <person name="Piekarski T."/>
            <person name="Pommerenke C."/>
            <person name="Pradella S."/>
            <person name="Pukall R."/>
            <person name="Rabus R."/>
            <person name="Stackebrandt E."/>
            <person name="Thole S."/>
            <person name="Thompson L."/>
            <person name="Tielen P."/>
            <person name="Tomasch J."/>
            <person name="von Jan M."/>
            <person name="Wanphrut N."/>
            <person name="Wichels A."/>
            <person name="Zech H."/>
            <person name="Simon M."/>
        </authorList>
    </citation>
    <scope>NUCLEOTIDE SEQUENCE [LARGE SCALE GENOMIC DNA]</scope>
    <source>
        <strain evidence="2">DSM 16493 / NCIMB 14021 / DFL 12</strain>
    </source>
</reference>
<dbReference type="HOGENOM" id="CLU_187709_0_0_5"/>
<dbReference type="EMBL" id="CP000830">
    <property type="protein sequence ID" value="ABV93377.1"/>
    <property type="molecule type" value="Genomic_DNA"/>
</dbReference>
<accession>A8LL13</accession>
<keyword evidence="2" id="KW-1185">Reference proteome</keyword>
<organism evidence="1 2">
    <name type="scientific">Dinoroseobacter shibae (strain DSM 16493 / NCIMB 14021 / DFL 12)</name>
    <dbReference type="NCBI Taxonomy" id="398580"/>
    <lineage>
        <taxon>Bacteria</taxon>
        <taxon>Pseudomonadati</taxon>
        <taxon>Pseudomonadota</taxon>
        <taxon>Alphaproteobacteria</taxon>
        <taxon>Rhodobacterales</taxon>
        <taxon>Roseobacteraceae</taxon>
        <taxon>Dinoroseobacter</taxon>
    </lineage>
</organism>
<name>A8LL13_DINSH</name>
<gene>
    <name evidence="1" type="ordered locus">Dshi_1635</name>
</gene>
<dbReference type="RefSeq" id="WP_012178307.1">
    <property type="nucleotide sequence ID" value="NC_009952.1"/>
</dbReference>
<proteinExistence type="predicted"/>
<dbReference type="Proteomes" id="UP000006833">
    <property type="component" value="Chromosome"/>
</dbReference>
<dbReference type="AlphaFoldDB" id="A8LL13"/>
<evidence type="ECO:0000313" key="2">
    <source>
        <dbReference type="Proteomes" id="UP000006833"/>
    </source>
</evidence>
<dbReference type="eggNOG" id="ENOG5032YHC">
    <property type="taxonomic scope" value="Bacteria"/>
</dbReference>
<sequence>MSIIDDLADALAKDTLAEVARTGNEQLIVDVGRQLGASSSTMEEAYQTYIRVRQAEARARAFLEAQSAPRA</sequence>
<dbReference type="KEGG" id="dsh:Dshi_1635"/>
<dbReference type="OrthoDB" id="7876148at2"/>
<dbReference type="STRING" id="398580.Dshi_1635"/>